<evidence type="ECO:0000259" key="11">
    <source>
        <dbReference type="PROSITE" id="PS50042"/>
    </source>
</evidence>
<feature type="transmembrane region" description="Helical" evidence="10">
    <location>
        <begin position="1158"/>
        <end position="1174"/>
    </location>
</feature>
<evidence type="ECO:0000256" key="9">
    <source>
        <dbReference type="SAM" id="MobiDB-lite"/>
    </source>
</evidence>
<feature type="transmembrane region" description="Helical" evidence="10">
    <location>
        <begin position="1798"/>
        <end position="1815"/>
    </location>
</feature>
<feature type="transmembrane region" description="Helical" evidence="10">
    <location>
        <begin position="658"/>
        <end position="678"/>
    </location>
</feature>
<evidence type="ECO:0000256" key="8">
    <source>
        <dbReference type="ARBA" id="ARBA00023303"/>
    </source>
</evidence>
<evidence type="ECO:0000313" key="13">
    <source>
        <dbReference type="Proteomes" id="UP001165121"/>
    </source>
</evidence>
<feature type="domain" description="Cyclic nucleotide-binding" evidence="11">
    <location>
        <begin position="962"/>
        <end position="1058"/>
    </location>
</feature>
<dbReference type="InterPro" id="IPR050866">
    <property type="entry name" value="CNG_cation_channel"/>
</dbReference>
<keyword evidence="3 10" id="KW-0812">Transmembrane</keyword>
<keyword evidence="6 10" id="KW-0472">Membrane</keyword>
<dbReference type="PROSITE" id="PS00888">
    <property type="entry name" value="CNMP_BINDING_1"/>
    <property type="match status" value="1"/>
</dbReference>
<dbReference type="Gene3D" id="1.10.287.70">
    <property type="match status" value="4"/>
</dbReference>
<keyword evidence="8" id="KW-0407">Ion channel</keyword>
<feature type="transmembrane region" description="Helical" evidence="10">
    <location>
        <begin position="749"/>
        <end position="770"/>
    </location>
</feature>
<feature type="transmembrane region" description="Helical" evidence="10">
    <location>
        <begin position="67"/>
        <end position="84"/>
    </location>
</feature>
<feature type="domain" description="Cyclic nucleotide-binding" evidence="11">
    <location>
        <begin position="1457"/>
        <end position="1607"/>
    </location>
</feature>
<feature type="transmembrane region" description="Helical" evidence="10">
    <location>
        <begin position="849"/>
        <end position="869"/>
    </location>
</feature>
<comment type="caution">
    <text evidence="12">The sequence shown here is derived from an EMBL/GenBank/DDBJ whole genome shotgun (WGS) entry which is preliminary data.</text>
</comment>
<feature type="region of interest" description="Disordered" evidence="9">
    <location>
        <begin position="2201"/>
        <end position="2235"/>
    </location>
</feature>
<dbReference type="InterPro" id="IPR018488">
    <property type="entry name" value="cNMP-bd_CS"/>
</dbReference>
<feature type="transmembrane region" description="Helical" evidence="10">
    <location>
        <begin position="620"/>
        <end position="646"/>
    </location>
</feature>
<dbReference type="InterPro" id="IPR005821">
    <property type="entry name" value="Ion_trans_dom"/>
</dbReference>
<evidence type="ECO:0000256" key="6">
    <source>
        <dbReference type="ARBA" id="ARBA00023136"/>
    </source>
</evidence>
<dbReference type="PANTHER" id="PTHR45638">
    <property type="entry name" value="CYCLIC NUCLEOTIDE-GATED CATION CHANNEL SUBUNIT A"/>
    <property type="match status" value="1"/>
</dbReference>
<feature type="transmembrane region" description="Helical" evidence="10">
    <location>
        <begin position="1267"/>
        <end position="1285"/>
    </location>
</feature>
<protein>
    <submittedName>
        <fullName evidence="12">Unnamed protein product</fullName>
    </submittedName>
</protein>
<gene>
    <name evidence="12" type="ORF">Pfra01_002144500</name>
</gene>
<organism evidence="12 13">
    <name type="scientific">Phytophthora fragariaefolia</name>
    <dbReference type="NCBI Taxonomy" id="1490495"/>
    <lineage>
        <taxon>Eukaryota</taxon>
        <taxon>Sar</taxon>
        <taxon>Stramenopiles</taxon>
        <taxon>Oomycota</taxon>
        <taxon>Peronosporomycetes</taxon>
        <taxon>Peronosporales</taxon>
        <taxon>Peronosporaceae</taxon>
        <taxon>Phytophthora</taxon>
    </lineage>
</organism>
<sequence length="2328" mass="264239">MVASNCKLSKGSRSSEKQSWVLSLGRRSAGRVHSPFSLHTRLAQVLAEDRQDAFDPNAKATKMWDHVLLLCLLLELFLLPYFLAFRSKAVEKVSSLSVLVAVCEGIFAVDLYIQAHTGYYSNGNLIRDKALTVRRYVRSGQFKIDVIAILPTQAFVVGRPSIVSKLLLLKLLRCSRLPYFLSSLDEFYAKYFVGLKLLKVLASTVYLAHVLACVHFSLSSREFAGSAESHSLHRQYLASLFWSVGIMTGLFEGELPHHSTEFMFTILVALCGFSMFTTLCATIFVISKCESGQQEAMEARINQLVHVLSFHRVPESQQSQAIEYLKVHIQVDLLKPTITQISIFEGCSDQFMVALASLLEMIALPAQTTLFSTGDFGDAMYVVHSGVLAIVVKSMTVREIRKGSWFGELSVFSATPRTATVISTTYVILYKLSRFHCERVLEGYPDCAALIAKHVDNVLGQLNMSDKQTSNNPSSTTTSETQKSSPIRRASVAARVVVGASALMKVLSKRGRDAMLSSRSIVPWLRRKSTVSPVPHDYSDPKVEKESGEQPAPNETLEQRVASENPFLTWNTSSSDPPQKKLLNPYDCHTYPKPLLHKRFRCWHLILLRKCIDQHSAVRMWWVLLLISNLCYCWLLIPVQVVFPLWQQPSWIIQVADTISNIGLLVDLVLNFSLSFTIDCEKIMDPERTFKRYLGRNFIFDLLCALPYEYLGMARYGLERIPRLLRILYLRQYLHEINHFIQFNGRRQLVLLGILLFMLFHIVTCIHFGISYHEGFNPNEEEAWISPISVCLRRLNVTHLENCNGTMFDEITDQETLRAISALGYSRSLYYAVGVLASPGKSVEPTTDVQLIAALILMLSGFLITALVVDNVQKRFTASAFEQKEFFVTSTRIQLFLRRQNAPLTIHHRVKSFLDYWWSSHRGAVIGEILADLPRPIRLDLLRSICLPVLQTLALLHGVRPVLDKLEETMVENAKFILYGQGEIVYRYGDSVVGMFFLLEGEVCVVEKGETSRDVPRGGFFGTAALTQQERTEGYTEHVSANSGCILLLISREQIKAMETIFPELSEEALALEQRLLGVKLSSISSMKMQKQMEVHFGGRHTSRIVHAIVSKLREVSTTVHDPDSSFVLMWETWVFIAMTLQWTLIIFQACYSLNDGYVSADALVIFLELSLILDMQIRSRLGYYEFGNKVMDPPTIKRKYRQSYTFVLDIASLPPLYIVNWCLPVSNRWGLFNANKLLRLFKVPSQFHALETRYLKHTTELRLFKLLYYTFMLSHFLGCIWFSFASKEAVPSLFSSSPRANNKQTAFGENLWLPSKHLELGPYILQYMASLYWSFGLMSASSEPEFPKTTAQCIFSVITMTSGFFLFAYVIGNFADIIELKSSETKEFDAEVRAIRQMMDHFMIPEALQQRANTFLLFKRYHTITQEDLLVRCLPPSLLTDIRLVHLNPMIEKVEFLRGMEGPITRMLVSQFTQILISRGEFVCHFGENGNDMFFIFTGVIDILVPARIANRHCSTFKSAVKNLAVKKGNEVALPNPDGLAMFRKITASESQQKGQDQLQKVNELSAGCYFGENGLFTNSSRNASVQAHTSCILYRLSRDSMELVFARYPKWKQKVVHIANIRREQERLAHLSREEQRRSLATITGLMLSRADIMNERAERLKEELNHARLKRSNSARFSTINLTIRNWVKRHIAIPFTNILSGLIHGVPVQSKFHLRWLRYMVFCSVYTAILVPYQLSMDMMNRATVIPTIVKTLGLVCEISFVLDIWFNWHVHESPASLEFYEQNLRSVYKKKRMMFDIAAAIPVYGFTYVFNVHPWIRLLRCIKIFNVIGYLNELNRRNVANELTRFCYVWVLYVLVIHWGACAYLAVATGNGAGTEWDSWLPNQELEISNPQDPSPAQLARRFLRGLFFATTTFVKKARNLAPDSASLYAFQIAMSFTGLITMSFAIGELASLFISYIGLEVEFRKNHIAVELFLGRLHASDRLKARTYAFMTSLWSSHAGVNYDQLLNDLPRPIRAACVLHASKEPLNWFVIKVFAPICWEGNATVEAFTLSLAEQLRFEGYPRDENVIKEGSIVRAMYFVTKGYLNMESGSLLDHPVGLQDGSYFGESGLLSCTISAYTVRTVRACDLFSLSSEAFAQVLQQHPFSRLAVHICRYAYSHLKSNLIAACPRHDMEQHWKKALMLAVQETRKQYQSKQTASDEISAEKNSEEAATTGATTRSTPEVIVTSPPSANDIALRLSQLSERQNISEQDRNAEMSASDMEAELPVHVSEMCKGLSSDESCFEVFAPLVHIMLSTDPLNWNTTFSSSKASSGQHSPAEQ</sequence>
<feature type="transmembrane region" description="Helical" evidence="10">
    <location>
        <begin position="1934"/>
        <end position="1963"/>
    </location>
</feature>
<evidence type="ECO:0000256" key="7">
    <source>
        <dbReference type="ARBA" id="ARBA00023286"/>
    </source>
</evidence>
<feature type="region of interest" description="Disordered" evidence="9">
    <location>
        <begin position="531"/>
        <end position="558"/>
    </location>
</feature>
<keyword evidence="4 10" id="KW-1133">Transmembrane helix</keyword>
<evidence type="ECO:0000313" key="12">
    <source>
        <dbReference type="EMBL" id="GMF52406.1"/>
    </source>
</evidence>
<dbReference type="InterPro" id="IPR000595">
    <property type="entry name" value="cNMP-bd_dom"/>
</dbReference>
<dbReference type="Pfam" id="PF00027">
    <property type="entry name" value="cNMP_binding"/>
    <property type="match status" value="4"/>
</dbReference>
<feature type="transmembrane region" description="Helical" evidence="10">
    <location>
        <begin position="197"/>
        <end position="218"/>
    </location>
</feature>
<feature type="compositionally biased region" description="Polar residues" evidence="9">
    <location>
        <begin position="2217"/>
        <end position="2228"/>
    </location>
</feature>
<keyword evidence="2" id="KW-0813">Transport</keyword>
<dbReference type="InterPro" id="IPR014710">
    <property type="entry name" value="RmlC-like_jellyroll"/>
</dbReference>
<evidence type="ECO:0000256" key="3">
    <source>
        <dbReference type="ARBA" id="ARBA00022692"/>
    </source>
</evidence>
<dbReference type="SMART" id="SM00100">
    <property type="entry name" value="cNMP"/>
    <property type="match status" value="4"/>
</dbReference>
<feature type="compositionally biased region" description="Low complexity" evidence="9">
    <location>
        <begin position="469"/>
        <end position="488"/>
    </location>
</feature>
<evidence type="ECO:0000256" key="2">
    <source>
        <dbReference type="ARBA" id="ARBA00022448"/>
    </source>
</evidence>
<dbReference type="GO" id="GO:0005221">
    <property type="term" value="F:intracellularly cyclic nucleotide-activated monoatomic cation channel activity"/>
    <property type="evidence" value="ECO:0007669"/>
    <property type="project" value="InterPro"/>
</dbReference>
<dbReference type="EMBL" id="BSXT01003085">
    <property type="protein sequence ID" value="GMF52406.1"/>
    <property type="molecule type" value="Genomic_DNA"/>
</dbReference>
<proteinExistence type="predicted"/>
<feature type="domain" description="Cyclic nucleotide-binding" evidence="11">
    <location>
        <begin position="343"/>
        <end position="441"/>
    </location>
</feature>
<comment type="subcellular location">
    <subcellularLocation>
        <location evidence="1">Membrane</location>
        <topology evidence="1">Multi-pass membrane protein</topology>
    </subcellularLocation>
</comment>
<feature type="transmembrane region" description="Helical" evidence="10">
    <location>
        <begin position="1354"/>
        <end position="1373"/>
    </location>
</feature>
<feature type="region of interest" description="Disordered" evidence="9">
    <location>
        <begin position="464"/>
        <end position="488"/>
    </location>
</feature>
<dbReference type="Pfam" id="PF00520">
    <property type="entry name" value="Ion_trans"/>
    <property type="match status" value="3"/>
</dbReference>
<dbReference type="PROSITE" id="PS00889">
    <property type="entry name" value="CNMP_BINDING_2"/>
    <property type="match status" value="1"/>
</dbReference>
<dbReference type="GO" id="GO:0016020">
    <property type="term" value="C:membrane"/>
    <property type="evidence" value="ECO:0007669"/>
    <property type="project" value="UniProtKB-SubCell"/>
</dbReference>
<dbReference type="SUPFAM" id="SSF51206">
    <property type="entry name" value="cAMP-binding domain-like"/>
    <property type="match status" value="4"/>
</dbReference>
<dbReference type="SUPFAM" id="SSF81324">
    <property type="entry name" value="Voltage-gated potassium channels"/>
    <property type="match status" value="4"/>
</dbReference>
<reference evidence="12" key="1">
    <citation type="submission" date="2023-04" db="EMBL/GenBank/DDBJ databases">
        <title>Phytophthora fragariaefolia NBRC 109709.</title>
        <authorList>
            <person name="Ichikawa N."/>
            <person name="Sato H."/>
            <person name="Tonouchi N."/>
        </authorList>
    </citation>
    <scope>NUCLEOTIDE SEQUENCE</scope>
    <source>
        <strain evidence="12">NBRC 109709</strain>
    </source>
</reference>
<feature type="transmembrane region" description="Helical" evidence="10">
    <location>
        <begin position="1321"/>
        <end position="1342"/>
    </location>
</feature>
<feature type="transmembrane region" description="Helical" evidence="10">
    <location>
        <begin position="1134"/>
        <end position="1152"/>
    </location>
</feature>
<dbReference type="CDD" id="cd00038">
    <property type="entry name" value="CAP_ED"/>
    <property type="match status" value="4"/>
</dbReference>
<keyword evidence="5" id="KW-0406">Ion transport</keyword>
<dbReference type="PANTHER" id="PTHR45638:SF11">
    <property type="entry name" value="CYCLIC NUCLEOTIDE-GATED CATION CHANNEL SUBUNIT A"/>
    <property type="match status" value="1"/>
</dbReference>
<feature type="compositionally biased region" description="Basic and acidic residues" evidence="9">
    <location>
        <begin position="537"/>
        <end position="548"/>
    </location>
</feature>
<dbReference type="Proteomes" id="UP001165121">
    <property type="component" value="Unassembled WGS sequence"/>
</dbReference>
<keyword evidence="13" id="KW-1185">Reference proteome</keyword>
<dbReference type="OrthoDB" id="118333at2759"/>
<feature type="domain" description="Cyclic nucleotide-binding" evidence="11">
    <location>
        <begin position="2059"/>
        <end position="2147"/>
    </location>
</feature>
<dbReference type="InterPro" id="IPR018490">
    <property type="entry name" value="cNMP-bd_dom_sf"/>
</dbReference>
<evidence type="ECO:0000256" key="10">
    <source>
        <dbReference type="SAM" id="Phobius"/>
    </source>
</evidence>
<evidence type="ECO:0000256" key="5">
    <source>
        <dbReference type="ARBA" id="ARBA00023065"/>
    </source>
</evidence>
<feature type="transmembrane region" description="Helical" evidence="10">
    <location>
        <begin position="1720"/>
        <end position="1737"/>
    </location>
</feature>
<feature type="transmembrane region" description="Helical" evidence="10">
    <location>
        <begin position="263"/>
        <end position="286"/>
    </location>
</feature>
<dbReference type="Gene3D" id="1.10.287.630">
    <property type="entry name" value="Helix hairpin bin"/>
    <property type="match status" value="2"/>
</dbReference>
<keyword evidence="7" id="KW-1071">Ligand-gated ion channel</keyword>
<dbReference type="Gene3D" id="2.60.120.10">
    <property type="entry name" value="Jelly Rolls"/>
    <property type="match status" value="4"/>
</dbReference>
<accession>A0A9W7D5F6</accession>
<evidence type="ECO:0000256" key="1">
    <source>
        <dbReference type="ARBA" id="ARBA00004141"/>
    </source>
</evidence>
<evidence type="ECO:0000256" key="4">
    <source>
        <dbReference type="ARBA" id="ARBA00022989"/>
    </source>
</evidence>
<dbReference type="PROSITE" id="PS50042">
    <property type="entry name" value="CNMP_BINDING_3"/>
    <property type="match status" value="4"/>
</dbReference>
<dbReference type="GO" id="GO:0044877">
    <property type="term" value="F:protein-containing complex binding"/>
    <property type="evidence" value="ECO:0007669"/>
    <property type="project" value="TreeGrafter"/>
</dbReference>
<feature type="transmembrane region" description="Helical" evidence="10">
    <location>
        <begin position="1851"/>
        <end position="1872"/>
    </location>
</feature>
<name>A0A9W7D5F6_9STRA</name>